<comment type="caution">
    <text evidence="1">The sequence shown here is derived from an EMBL/GenBank/DDBJ whole genome shotgun (WGS) entry which is preliminary data.</text>
</comment>
<dbReference type="RefSeq" id="WP_033739939.1">
    <property type="nucleotide sequence ID" value="NZ_CP049115.1"/>
</dbReference>
<sequence length="85" mass="9798">MNNVFDEKMTDIIIGEMVTQLLNEDAAISWRLLLERLQQLLDTESDEVRIRAALRAIEEIRAEMISRPAESQTTELGDLSIHHLH</sequence>
<dbReference type="GeneID" id="61252794"/>
<evidence type="ECO:0000313" key="2">
    <source>
        <dbReference type="Proteomes" id="UP000072520"/>
    </source>
</evidence>
<accession>A0AB34VEQ3</accession>
<dbReference type="EMBL" id="LDSI01000017">
    <property type="protein sequence ID" value="KTS96831.1"/>
    <property type="molecule type" value="Genomic_DNA"/>
</dbReference>
<evidence type="ECO:0000313" key="1">
    <source>
        <dbReference type="EMBL" id="KTS96831.1"/>
    </source>
</evidence>
<evidence type="ECO:0008006" key="3">
    <source>
        <dbReference type="Google" id="ProtNLM"/>
    </source>
</evidence>
<name>A0AB34VEQ3_9GAMM</name>
<reference evidence="1 2" key="1">
    <citation type="journal article" date="2016" name="Front. Microbiol.">
        <title>Genomic Resource of Rice Seed Associated Bacteria.</title>
        <authorList>
            <person name="Midha S."/>
            <person name="Bansal K."/>
            <person name="Sharma S."/>
            <person name="Kumar N."/>
            <person name="Patil P.P."/>
            <person name="Chaudhry V."/>
            <person name="Patil P.B."/>
        </authorList>
    </citation>
    <scope>NUCLEOTIDE SEQUENCE [LARGE SCALE GENOMIC DNA]</scope>
    <source>
        <strain evidence="1 2">RSA13</strain>
    </source>
</reference>
<proteinExistence type="predicted"/>
<gene>
    <name evidence="1" type="ORF">RSA13_12005</name>
</gene>
<protein>
    <recommendedName>
        <fullName evidence="3">Cytoplasmic protein</fullName>
    </recommendedName>
</protein>
<dbReference type="Proteomes" id="UP000072520">
    <property type="component" value="Unassembled WGS sequence"/>
</dbReference>
<organism evidence="1 2">
    <name type="scientific">Pantoea stewartii</name>
    <dbReference type="NCBI Taxonomy" id="66269"/>
    <lineage>
        <taxon>Bacteria</taxon>
        <taxon>Pseudomonadati</taxon>
        <taxon>Pseudomonadota</taxon>
        <taxon>Gammaproteobacteria</taxon>
        <taxon>Enterobacterales</taxon>
        <taxon>Erwiniaceae</taxon>
        <taxon>Pantoea</taxon>
    </lineage>
</organism>
<dbReference type="AlphaFoldDB" id="A0AB34VEQ3"/>